<evidence type="ECO:0000313" key="5">
    <source>
        <dbReference type="Proteomes" id="UP000199603"/>
    </source>
</evidence>
<dbReference type="Pfam" id="PF01551">
    <property type="entry name" value="Peptidase_M23"/>
    <property type="match status" value="1"/>
</dbReference>
<dbReference type="PANTHER" id="PTHR21666">
    <property type="entry name" value="PEPTIDASE-RELATED"/>
    <property type="match status" value="1"/>
</dbReference>
<keyword evidence="2" id="KW-0472">Membrane</keyword>
<protein>
    <submittedName>
        <fullName evidence="4">Peptidase family M23</fullName>
    </submittedName>
</protein>
<organism evidence="4 5">
    <name type="scientific">Aquimonas voraii</name>
    <dbReference type="NCBI Taxonomy" id="265719"/>
    <lineage>
        <taxon>Bacteria</taxon>
        <taxon>Pseudomonadati</taxon>
        <taxon>Pseudomonadota</taxon>
        <taxon>Gammaproteobacteria</taxon>
        <taxon>Lysobacterales</taxon>
        <taxon>Lysobacteraceae</taxon>
        <taxon>Aquimonas</taxon>
    </lineage>
</organism>
<dbReference type="STRING" id="265719.SAMN04488509_11055"/>
<dbReference type="Proteomes" id="UP000199603">
    <property type="component" value="Unassembled WGS sequence"/>
</dbReference>
<dbReference type="InterPro" id="IPR016047">
    <property type="entry name" value="M23ase_b-sheet_dom"/>
</dbReference>
<dbReference type="PANTHER" id="PTHR21666:SF291">
    <property type="entry name" value="STAGE II SPORULATION PROTEIN Q"/>
    <property type="match status" value="1"/>
</dbReference>
<dbReference type="InterPro" id="IPR050570">
    <property type="entry name" value="Cell_wall_metabolism_enzyme"/>
</dbReference>
<dbReference type="SUPFAM" id="SSF51261">
    <property type="entry name" value="Duplicated hybrid motif"/>
    <property type="match status" value="1"/>
</dbReference>
<dbReference type="RefSeq" id="WP_091244066.1">
    <property type="nucleotide sequence ID" value="NZ_FNAG01000010.1"/>
</dbReference>
<gene>
    <name evidence="4" type="ORF">SAMN04488509_11055</name>
</gene>
<evidence type="ECO:0000313" key="4">
    <source>
        <dbReference type="EMBL" id="SDD90889.1"/>
    </source>
</evidence>
<evidence type="ECO:0000259" key="3">
    <source>
        <dbReference type="Pfam" id="PF01551"/>
    </source>
</evidence>
<keyword evidence="2" id="KW-0812">Transmembrane</keyword>
<dbReference type="FunFam" id="2.70.70.10:FF:000006">
    <property type="entry name" value="M23 family peptidase"/>
    <property type="match status" value="1"/>
</dbReference>
<evidence type="ECO:0000256" key="2">
    <source>
        <dbReference type="SAM" id="Phobius"/>
    </source>
</evidence>
<sequence>MNVIIVASFLKAPRKLNLLDVRLIGGGLAALALLVGSGFGLGWALRSSETLALTQLEALNEELTGQRDAIAAARTQAEEELNAMAARLGQLQAQANRLNALGERLTQIGQLEDGEFDFSEPPALGGPEDMGAVANRSKQELVDSLDRLAQQLAQQGEQLDVLESLLLDRELEQAMLPTGSPVRSGYASSNYGTRIDPFTGRSHFHAGVDFNGPRGSDILSVADGVVVFSGRHPGYGNMIDIDHGNGYVTRYAHNQENLVSEGDRVRAGDLIAKMGSTGRSTGSHVHIEVIQNGRTVNPHPFLRQARQAPARG</sequence>
<dbReference type="Gene3D" id="2.70.70.10">
    <property type="entry name" value="Glucose Permease (Domain IIA)"/>
    <property type="match status" value="1"/>
</dbReference>
<proteinExistence type="predicted"/>
<dbReference type="CDD" id="cd12797">
    <property type="entry name" value="M23_peptidase"/>
    <property type="match status" value="1"/>
</dbReference>
<dbReference type="AlphaFoldDB" id="A0A1G6YKG9"/>
<dbReference type="GO" id="GO:0004222">
    <property type="term" value="F:metalloendopeptidase activity"/>
    <property type="evidence" value="ECO:0007669"/>
    <property type="project" value="TreeGrafter"/>
</dbReference>
<evidence type="ECO:0000256" key="1">
    <source>
        <dbReference type="SAM" id="Coils"/>
    </source>
</evidence>
<dbReference type="OrthoDB" id="9815245at2"/>
<feature type="coiled-coil region" evidence="1">
    <location>
        <begin position="56"/>
        <end position="101"/>
    </location>
</feature>
<feature type="domain" description="M23ase beta-sheet core" evidence="3">
    <location>
        <begin position="204"/>
        <end position="298"/>
    </location>
</feature>
<keyword evidence="1" id="KW-0175">Coiled coil</keyword>
<name>A0A1G6YKG9_9GAMM</name>
<dbReference type="EMBL" id="FNAG01000010">
    <property type="protein sequence ID" value="SDD90889.1"/>
    <property type="molecule type" value="Genomic_DNA"/>
</dbReference>
<keyword evidence="2" id="KW-1133">Transmembrane helix</keyword>
<feature type="coiled-coil region" evidence="1">
    <location>
        <begin position="138"/>
        <end position="165"/>
    </location>
</feature>
<keyword evidence="5" id="KW-1185">Reference proteome</keyword>
<reference evidence="4 5" key="1">
    <citation type="submission" date="2016-10" db="EMBL/GenBank/DDBJ databases">
        <authorList>
            <person name="de Groot N.N."/>
        </authorList>
    </citation>
    <scope>NUCLEOTIDE SEQUENCE [LARGE SCALE GENOMIC DNA]</scope>
    <source>
        <strain evidence="4 5">DSM 16957</strain>
    </source>
</reference>
<dbReference type="InterPro" id="IPR011055">
    <property type="entry name" value="Dup_hybrid_motif"/>
</dbReference>
<feature type="transmembrane region" description="Helical" evidence="2">
    <location>
        <begin position="21"/>
        <end position="45"/>
    </location>
</feature>
<accession>A0A1G6YKG9</accession>